<dbReference type="RefSeq" id="WP_284914226.1">
    <property type="nucleotide sequence ID" value="NZ_CP126980.1"/>
</dbReference>
<keyword evidence="4" id="KW-1185">Reference proteome</keyword>
<proteinExistence type="inferred from homology"/>
<dbReference type="PANTHER" id="PTHR48090:SF7">
    <property type="entry name" value="RFBJ PROTEIN"/>
    <property type="match status" value="1"/>
</dbReference>
<evidence type="ECO:0000259" key="2">
    <source>
        <dbReference type="Pfam" id="PF00535"/>
    </source>
</evidence>
<organism evidence="3 4">
    <name type="scientific">Actinoplanes oblitus</name>
    <dbReference type="NCBI Taxonomy" id="3040509"/>
    <lineage>
        <taxon>Bacteria</taxon>
        <taxon>Bacillati</taxon>
        <taxon>Actinomycetota</taxon>
        <taxon>Actinomycetes</taxon>
        <taxon>Micromonosporales</taxon>
        <taxon>Micromonosporaceae</taxon>
        <taxon>Actinoplanes</taxon>
    </lineage>
</organism>
<sequence length="241" mass="25842">MPAERSIPPTVVVLPVYQPSSSLPEMVTALIAEGFDPARLVVVDDGSSPRAEPVLAEARLLGCVVLRHAVNQGKGVALKTAFRYAAATFPGSDVICADADGQHRAADVRLVAEHAGRGSIVLGVRDFGPMPPRSKLGNTLTRLLFRAATGRRVSDTQTGLRAYPAGLLDRLGRVPGERFEYEMNVLLDAARTGRPIEEIRIPATYLNGNASSHFGSLSDSVRVYRPLLQYAATSLLTRRAG</sequence>
<gene>
    <name evidence="3" type="ORF">ACTOB_004983</name>
</gene>
<name>A0ABY8W7J9_9ACTN</name>
<dbReference type="Gene3D" id="3.90.550.10">
    <property type="entry name" value="Spore Coat Polysaccharide Biosynthesis Protein SpsA, Chain A"/>
    <property type="match status" value="1"/>
</dbReference>
<dbReference type="InterPro" id="IPR050256">
    <property type="entry name" value="Glycosyltransferase_2"/>
</dbReference>
<evidence type="ECO:0000313" key="4">
    <source>
        <dbReference type="Proteomes" id="UP001240150"/>
    </source>
</evidence>
<dbReference type="EMBL" id="CP126980">
    <property type="protein sequence ID" value="WIM93018.1"/>
    <property type="molecule type" value="Genomic_DNA"/>
</dbReference>
<dbReference type="InterPro" id="IPR001173">
    <property type="entry name" value="Glyco_trans_2-like"/>
</dbReference>
<protein>
    <submittedName>
        <fullName evidence="3">Glycosyltransferase family 2 protein</fullName>
    </submittedName>
</protein>
<dbReference type="PANTHER" id="PTHR48090">
    <property type="entry name" value="UNDECAPRENYL-PHOSPHATE 4-DEOXY-4-FORMAMIDO-L-ARABINOSE TRANSFERASE-RELATED"/>
    <property type="match status" value="1"/>
</dbReference>
<dbReference type="SUPFAM" id="SSF53448">
    <property type="entry name" value="Nucleotide-diphospho-sugar transferases"/>
    <property type="match status" value="1"/>
</dbReference>
<dbReference type="CDD" id="cd04179">
    <property type="entry name" value="DPM_DPG-synthase_like"/>
    <property type="match status" value="1"/>
</dbReference>
<comment type="similarity">
    <text evidence="1">Belongs to the glycosyltransferase 2 family.</text>
</comment>
<dbReference type="Proteomes" id="UP001240150">
    <property type="component" value="Chromosome"/>
</dbReference>
<accession>A0ABY8W7J9</accession>
<feature type="domain" description="Glycosyltransferase 2-like" evidence="2">
    <location>
        <begin position="12"/>
        <end position="139"/>
    </location>
</feature>
<evidence type="ECO:0000256" key="1">
    <source>
        <dbReference type="ARBA" id="ARBA00006739"/>
    </source>
</evidence>
<evidence type="ECO:0000313" key="3">
    <source>
        <dbReference type="EMBL" id="WIM93018.1"/>
    </source>
</evidence>
<dbReference type="Pfam" id="PF00535">
    <property type="entry name" value="Glycos_transf_2"/>
    <property type="match status" value="1"/>
</dbReference>
<reference evidence="3 4" key="1">
    <citation type="submission" date="2023-06" db="EMBL/GenBank/DDBJ databases">
        <authorList>
            <person name="Yushchuk O."/>
            <person name="Binda E."/>
            <person name="Ruckert-Reed C."/>
            <person name="Fedorenko V."/>
            <person name="Kalinowski J."/>
            <person name="Marinelli F."/>
        </authorList>
    </citation>
    <scope>NUCLEOTIDE SEQUENCE [LARGE SCALE GENOMIC DNA]</scope>
    <source>
        <strain evidence="3 4">NRRL 3884</strain>
    </source>
</reference>
<dbReference type="InterPro" id="IPR029044">
    <property type="entry name" value="Nucleotide-diphossugar_trans"/>
</dbReference>